<dbReference type="Proteomes" id="UP000053342">
    <property type="component" value="Unassembled WGS sequence"/>
</dbReference>
<dbReference type="VEuPathDB" id="FungiDB:PV06_01375"/>
<dbReference type="SUPFAM" id="SSF51735">
    <property type="entry name" value="NAD(P)-binding Rossmann-fold domains"/>
    <property type="match status" value="1"/>
</dbReference>
<dbReference type="InterPro" id="IPR036291">
    <property type="entry name" value="NAD(P)-bd_dom_sf"/>
</dbReference>
<sequence>MTVVAIAGGTGDLGRTIVEAIAKTGKHTVYVLSRNADATHPIAAVAKLVALDYGSPSQISDVLQQLHVETVISTLNLNWPGSPQAQLNLIQGAAQSGVVKRFIPSEFNIDYNVSEDRMPYPPRIDQLKAIQELEQYPQLTYTLIRNGNFMDYLGLPFADTFLKPLYMVVDLPAAEAAIPGDGTAMVTFTHTTDVGKFVAALLDVPASRWPLESTVIGEKIVLNDLISLAEKVTGQQFKKTFDSLERLRKMETTELPSNRPSYPFFPGGKAELDMVVSTMMVGMATGVFDISGTNLQTLAPDIETMKIEPFLKTCWAKAQKQETG</sequence>
<dbReference type="GO" id="GO:0016491">
    <property type="term" value="F:oxidoreductase activity"/>
    <property type="evidence" value="ECO:0007669"/>
    <property type="project" value="UniProtKB-KW"/>
</dbReference>
<dbReference type="OrthoDB" id="10000533at2759"/>
<dbReference type="Gene3D" id="3.90.25.10">
    <property type="entry name" value="UDP-galactose 4-epimerase, domain 1"/>
    <property type="match status" value="1"/>
</dbReference>
<evidence type="ECO:0000313" key="6">
    <source>
        <dbReference type="Proteomes" id="UP000053342"/>
    </source>
</evidence>
<dbReference type="PANTHER" id="PTHR47706:SF4">
    <property type="entry name" value="NMRA-LIKE DOMAIN-CONTAINING PROTEIN"/>
    <property type="match status" value="1"/>
</dbReference>
<evidence type="ECO:0000256" key="3">
    <source>
        <dbReference type="ARBA" id="ARBA00023002"/>
    </source>
</evidence>
<dbReference type="RefSeq" id="XP_016269029.1">
    <property type="nucleotide sequence ID" value="XM_016401976.1"/>
</dbReference>
<keyword evidence="2" id="KW-0521">NADP</keyword>
<evidence type="ECO:0000259" key="4">
    <source>
        <dbReference type="Pfam" id="PF05368"/>
    </source>
</evidence>
<dbReference type="Gene3D" id="3.40.50.720">
    <property type="entry name" value="NAD(P)-binding Rossmann-like Domain"/>
    <property type="match status" value="1"/>
</dbReference>
<evidence type="ECO:0000313" key="5">
    <source>
        <dbReference type="EMBL" id="KIW48813.1"/>
    </source>
</evidence>
<dbReference type="Pfam" id="PF05368">
    <property type="entry name" value="NmrA"/>
    <property type="match status" value="1"/>
</dbReference>
<reference evidence="5 6" key="1">
    <citation type="submission" date="2015-01" db="EMBL/GenBank/DDBJ databases">
        <title>The Genome Sequence of Exophiala oligosperma CBS72588.</title>
        <authorList>
            <consortium name="The Broad Institute Genomics Platform"/>
            <person name="Cuomo C."/>
            <person name="de Hoog S."/>
            <person name="Gorbushina A."/>
            <person name="Stielow B."/>
            <person name="Teixiera M."/>
            <person name="Abouelleil A."/>
            <person name="Chapman S.B."/>
            <person name="Priest M."/>
            <person name="Young S.K."/>
            <person name="Wortman J."/>
            <person name="Nusbaum C."/>
            <person name="Birren B."/>
        </authorList>
    </citation>
    <scope>NUCLEOTIDE SEQUENCE [LARGE SCALE GENOMIC DNA]</scope>
    <source>
        <strain evidence="5 6">CBS 72588</strain>
    </source>
</reference>
<dbReference type="HOGENOM" id="CLU_044876_0_0_1"/>
<keyword evidence="3" id="KW-0560">Oxidoreductase</keyword>
<proteinExistence type="inferred from homology"/>
<name>A0A0D2E075_9EURO</name>
<organism evidence="5 6">
    <name type="scientific">Exophiala oligosperma</name>
    <dbReference type="NCBI Taxonomy" id="215243"/>
    <lineage>
        <taxon>Eukaryota</taxon>
        <taxon>Fungi</taxon>
        <taxon>Dikarya</taxon>
        <taxon>Ascomycota</taxon>
        <taxon>Pezizomycotina</taxon>
        <taxon>Eurotiomycetes</taxon>
        <taxon>Chaetothyriomycetidae</taxon>
        <taxon>Chaetothyriales</taxon>
        <taxon>Herpotrichiellaceae</taxon>
        <taxon>Exophiala</taxon>
    </lineage>
</organism>
<dbReference type="InterPro" id="IPR008030">
    <property type="entry name" value="NmrA-like"/>
</dbReference>
<dbReference type="GeneID" id="27353449"/>
<evidence type="ECO:0000256" key="2">
    <source>
        <dbReference type="ARBA" id="ARBA00022857"/>
    </source>
</evidence>
<evidence type="ECO:0000256" key="1">
    <source>
        <dbReference type="ARBA" id="ARBA00005725"/>
    </source>
</evidence>
<feature type="domain" description="NmrA-like" evidence="4">
    <location>
        <begin position="3"/>
        <end position="250"/>
    </location>
</feature>
<gene>
    <name evidence="5" type="ORF">PV06_01375</name>
</gene>
<dbReference type="InterPro" id="IPR051609">
    <property type="entry name" value="NmrA/Isoflavone_reductase-like"/>
</dbReference>
<dbReference type="EMBL" id="KN847332">
    <property type="protein sequence ID" value="KIW48813.1"/>
    <property type="molecule type" value="Genomic_DNA"/>
</dbReference>
<dbReference type="AlphaFoldDB" id="A0A0D2E075"/>
<accession>A0A0D2E075</accession>
<dbReference type="PANTHER" id="PTHR47706">
    <property type="entry name" value="NMRA-LIKE FAMILY PROTEIN"/>
    <property type="match status" value="1"/>
</dbReference>
<comment type="similarity">
    <text evidence="1">Belongs to the NmrA-type oxidoreductase family. Isoflavone reductase subfamily.</text>
</comment>
<keyword evidence="6" id="KW-1185">Reference proteome</keyword>
<protein>
    <recommendedName>
        <fullName evidence="4">NmrA-like domain-containing protein</fullName>
    </recommendedName>
</protein>